<evidence type="ECO:0000313" key="6">
    <source>
        <dbReference type="EMBL" id="MFC7581938.1"/>
    </source>
</evidence>
<gene>
    <name evidence="6" type="ORF">ACFQWG_12105</name>
</gene>
<protein>
    <submittedName>
        <fullName evidence="6">MarR family winged helix-turn-helix transcriptional regulator</fullName>
    </submittedName>
</protein>
<keyword evidence="7" id="KW-1185">Reference proteome</keyword>
<dbReference type="PROSITE" id="PS01117">
    <property type="entry name" value="HTH_MARR_1"/>
    <property type="match status" value="1"/>
</dbReference>
<comment type="caution">
    <text evidence="6">The sequence shown here is derived from an EMBL/GenBank/DDBJ whole genome shotgun (WGS) entry which is preliminary data.</text>
</comment>
<dbReference type="Gene3D" id="1.10.10.10">
    <property type="entry name" value="Winged helix-like DNA-binding domain superfamily/Winged helix DNA-binding domain"/>
    <property type="match status" value="1"/>
</dbReference>
<dbReference type="SUPFAM" id="SSF46785">
    <property type="entry name" value="Winged helix' DNA-binding domain"/>
    <property type="match status" value="1"/>
</dbReference>
<dbReference type="RefSeq" id="WP_380975661.1">
    <property type="nucleotide sequence ID" value="NZ_JBHTEF010000001.1"/>
</dbReference>
<name>A0ABW2SR21_9ACTO</name>
<dbReference type="Pfam" id="PF12802">
    <property type="entry name" value="MarR_2"/>
    <property type="match status" value="1"/>
</dbReference>
<dbReference type="PANTHER" id="PTHR33164">
    <property type="entry name" value="TRANSCRIPTIONAL REGULATOR, MARR FAMILY"/>
    <property type="match status" value="1"/>
</dbReference>
<keyword evidence="1" id="KW-0805">Transcription regulation</keyword>
<feature type="region of interest" description="Disordered" evidence="4">
    <location>
        <begin position="188"/>
        <end position="215"/>
    </location>
</feature>
<feature type="domain" description="HTH marR-type" evidence="5">
    <location>
        <begin position="44"/>
        <end position="183"/>
    </location>
</feature>
<dbReference type="InterPro" id="IPR036390">
    <property type="entry name" value="WH_DNA-bd_sf"/>
</dbReference>
<reference evidence="7" key="1">
    <citation type="journal article" date="2019" name="Int. J. Syst. Evol. Microbiol.">
        <title>The Global Catalogue of Microorganisms (GCM) 10K type strain sequencing project: providing services to taxonomists for standard genome sequencing and annotation.</title>
        <authorList>
            <consortium name="The Broad Institute Genomics Platform"/>
            <consortium name="The Broad Institute Genome Sequencing Center for Infectious Disease"/>
            <person name="Wu L."/>
            <person name="Ma J."/>
        </authorList>
    </citation>
    <scope>NUCLEOTIDE SEQUENCE [LARGE SCALE GENOMIC DNA]</scope>
    <source>
        <strain evidence="7">CCUG 56698</strain>
    </source>
</reference>
<proteinExistence type="predicted"/>
<accession>A0ABW2SR21</accession>
<dbReference type="InterPro" id="IPR023187">
    <property type="entry name" value="Tscrpt_reg_MarR-type_CS"/>
</dbReference>
<evidence type="ECO:0000313" key="7">
    <source>
        <dbReference type="Proteomes" id="UP001596527"/>
    </source>
</evidence>
<evidence type="ECO:0000256" key="3">
    <source>
        <dbReference type="ARBA" id="ARBA00023163"/>
    </source>
</evidence>
<organism evidence="6 7">
    <name type="scientific">Schaalia naturae</name>
    <dbReference type="NCBI Taxonomy" id="635203"/>
    <lineage>
        <taxon>Bacteria</taxon>
        <taxon>Bacillati</taxon>
        <taxon>Actinomycetota</taxon>
        <taxon>Actinomycetes</taxon>
        <taxon>Actinomycetales</taxon>
        <taxon>Actinomycetaceae</taxon>
        <taxon>Schaalia</taxon>
    </lineage>
</organism>
<evidence type="ECO:0000256" key="4">
    <source>
        <dbReference type="SAM" id="MobiDB-lite"/>
    </source>
</evidence>
<dbReference type="Proteomes" id="UP001596527">
    <property type="component" value="Unassembled WGS sequence"/>
</dbReference>
<dbReference type="InterPro" id="IPR036388">
    <property type="entry name" value="WH-like_DNA-bd_sf"/>
</dbReference>
<evidence type="ECO:0000256" key="1">
    <source>
        <dbReference type="ARBA" id="ARBA00023015"/>
    </source>
</evidence>
<dbReference type="PROSITE" id="PS50995">
    <property type="entry name" value="HTH_MARR_2"/>
    <property type="match status" value="1"/>
</dbReference>
<dbReference type="PANTHER" id="PTHR33164:SF43">
    <property type="entry name" value="HTH-TYPE TRANSCRIPTIONAL REPRESSOR YETL"/>
    <property type="match status" value="1"/>
</dbReference>
<keyword evidence="3" id="KW-0804">Transcription</keyword>
<dbReference type="InterPro" id="IPR039422">
    <property type="entry name" value="MarR/SlyA-like"/>
</dbReference>
<dbReference type="EMBL" id="JBHTEF010000001">
    <property type="protein sequence ID" value="MFC7581938.1"/>
    <property type="molecule type" value="Genomic_DNA"/>
</dbReference>
<evidence type="ECO:0000256" key="2">
    <source>
        <dbReference type="ARBA" id="ARBA00023125"/>
    </source>
</evidence>
<dbReference type="InterPro" id="IPR000835">
    <property type="entry name" value="HTH_MarR-typ"/>
</dbReference>
<feature type="compositionally biased region" description="Low complexity" evidence="4">
    <location>
        <begin position="188"/>
        <end position="203"/>
    </location>
</feature>
<dbReference type="SMART" id="SM00347">
    <property type="entry name" value="HTH_MARR"/>
    <property type="match status" value="1"/>
</dbReference>
<sequence length="215" mass="22444">MLLTLELKNVRAPGLRDVILVIPDHVRDPAAPEDAGDIMGDMDAQDEVRALAQFAGALQGLILGLRRSAVHGAGMSPLPPSEAEVLILVVAQPGITVMQAARGLGLRAGNLSVTVSKLVARGLISKKPDPQDRRRVGLLPTARALEDKRRIDATWTDVVGGFLEALSAEERRSILAAAGPLEHLAALAARSPDPGSPGAAAPGREARTRHGTLGA</sequence>
<keyword evidence="2" id="KW-0238">DNA-binding</keyword>
<evidence type="ECO:0000259" key="5">
    <source>
        <dbReference type="PROSITE" id="PS50995"/>
    </source>
</evidence>